<dbReference type="Pfam" id="PF00005">
    <property type="entry name" value="ABC_tran"/>
    <property type="match status" value="1"/>
</dbReference>
<dbReference type="InterPro" id="IPR003439">
    <property type="entry name" value="ABC_transporter-like_ATP-bd"/>
</dbReference>
<dbReference type="EMBL" id="JBHUGA010000052">
    <property type="protein sequence ID" value="MFD1847464.1"/>
    <property type="molecule type" value="Genomic_DNA"/>
</dbReference>
<keyword evidence="6" id="KW-1185">Reference proteome</keyword>
<keyword evidence="3 5" id="KW-0067">ATP-binding</keyword>
<dbReference type="PANTHER" id="PTHR42939">
    <property type="entry name" value="ABC TRANSPORTER ATP-BINDING PROTEIN ALBC-RELATED"/>
    <property type="match status" value="1"/>
</dbReference>
<dbReference type="InterPro" id="IPR027417">
    <property type="entry name" value="P-loop_NTPase"/>
</dbReference>
<evidence type="ECO:0000313" key="6">
    <source>
        <dbReference type="Proteomes" id="UP001597307"/>
    </source>
</evidence>
<sequence length="232" mass="25139">MDSAPQDQNWHLESEGLLAGYDGTAVCGEFNVELHSGSALALAGANGSGKSTLLRTLSGRQKPVKGRVRMDQAPIDERSLNYRLRVAAVFDDDAFFPSLTVNEHLLMIALGHGRVDAAAAVDSELHFFGLTNHAEAFPHSLSSGQRRRLLLASAFVRPFSFLVLDEPEQRLDQTMRHRLAERMVRSTAAGARILMATHDPLLLSAAADRCALLDGDEVAFVAPGHAAETISR</sequence>
<keyword evidence="1" id="KW-0813">Transport</keyword>
<dbReference type="SMART" id="SM00382">
    <property type="entry name" value="AAA"/>
    <property type="match status" value="1"/>
</dbReference>
<reference evidence="6" key="1">
    <citation type="journal article" date="2019" name="Int. J. Syst. Evol. Microbiol.">
        <title>The Global Catalogue of Microorganisms (GCM) 10K type strain sequencing project: providing services to taxonomists for standard genome sequencing and annotation.</title>
        <authorList>
            <consortium name="The Broad Institute Genomics Platform"/>
            <consortium name="The Broad Institute Genome Sequencing Center for Infectious Disease"/>
            <person name="Wu L."/>
            <person name="Ma J."/>
        </authorList>
    </citation>
    <scope>NUCLEOTIDE SEQUENCE [LARGE SCALE GENOMIC DNA]</scope>
    <source>
        <strain evidence="6">JCM 11496</strain>
    </source>
</reference>
<dbReference type="InterPro" id="IPR017871">
    <property type="entry name" value="ABC_transporter-like_CS"/>
</dbReference>
<dbReference type="InterPro" id="IPR051782">
    <property type="entry name" value="ABC_Transporter_VariousFunc"/>
</dbReference>
<evidence type="ECO:0000259" key="4">
    <source>
        <dbReference type="PROSITE" id="PS50893"/>
    </source>
</evidence>
<evidence type="ECO:0000256" key="1">
    <source>
        <dbReference type="ARBA" id="ARBA00022448"/>
    </source>
</evidence>
<proteinExistence type="predicted"/>
<protein>
    <submittedName>
        <fullName evidence="5">ATP-binding cassette domain-containing protein</fullName>
    </submittedName>
</protein>
<dbReference type="InterPro" id="IPR003593">
    <property type="entry name" value="AAA+_ATPase"/>
</dbReference>
<name>A0ABW4Q9Q2_9MICC</name>
<dbReference type="CDD" id="cd03225">
    <property type="entry name" value="ABC_cobalt_CbiO_domain1"/>
    <property type="match status" value="1"/>
</dbReference>
<comment type="caution">
    <text evidence="5">The sequence shown here is derived from an EMBL/GenBank/DDBJ whole genome shotgun (WGS) entry which is preliminary data.</text>
</comment>
<accession>A0ABW4Q9Q2</accession>
<dbReference type="SUPFAM" id="SSF52540">
    <property type="entry name" value="P-loop containing nucleoside triphosphate hydrolases"/>
    <property type="match status" value="1"/>
</dbReference>
<dbReference type="GO" id="GO:0005524">
    <property type="term" value="F:ATP binding"/>
    <property type="evidence" value="ECO:0007669"/>
    <property type="project" value="UniProtKB-KW"/>
</dbReference>
<dbReference type="PANTHER" id="PTHR42939:SF1">
    <property type="entry name" value="ABC TRANSPORTER ATP-BINDING PROTEIN ALBC-RELATED"/>
    <property type="match status" value="1"/>
</dbReference>
<gene>
    <name evidence="5" type="ORF">ACFSFX_12765</name>
</gene>
<organism evidence="5 6">
    <name type="scientific">Arthrobacter flavus</name>
    <dbReference type="NCBI Taxonomy" id="95172"/>
    <lineage>
        <taxon>Bacteria</taxon>
        <taxon>Bacillati</taxon>
        <taxon>Actinomycetota</taxon>
        <taxon>Actinomycetes</taxon>
        <taxon>Micrococcales</taxon>
        <taxon>Micrococcaceae</taxon>
        <taxon>Arthrobacter</taxon>
    </lineage>
</organism>
<evidence type="ECO:0000256" key="2">
    <source>
        <dbReference type="ARBA" id="ARBA00022741"/>
    </source>
</evidence>
<dbReference type="Proteomes" id="UP001597307">
    <property type="component" value="Unassembled WGS sequence"/>
</dbReference>
<dbReference type="Gene3D" id="3.40.50.300">
    <property type="entry name" value="P-loop containing nucleotide triphosphate hydrolases"/>
    <property type="match status" value="1"/>
</dbReference>
<evidence type="ECO:0000313" key="5">
    <source>
        <dbReference type="EMBL" id="MFD1847464.1"/>
    </source>
</evidence>
<dbReference type="PROSITE" id="PS50893">
    <property type="entry name" value="ABC_TRANSPORTER_2"/>
    <property type="match status" value="1"/>
</dbReference>
<evidence type="ECO:0000256" key="3">
    <source>
        <dbReference type="ARBA" id="ARBA00022840"/>
    </source>
</evidence>
<keyword evidence="2" id="KW-0547">Nucleotide-binding</keyword>
<dbReference type="RefSeq" id="WP_343879532.1">
    <property type="nucleotide sequence ID" value="NZ_BAAAIJ010000036.1"/>
</dbReference>
<feature type="domain" description="ABC transporter" evidence="4">
    <location>
        <begin position="12"/>
        <end position="230"/>
    </location>
</feature>
<dbReference type="InterPro" id="IPR015856">
    <property type="entry name" value="ABC_transpr_CbiO/EcfA_su"/>
</dbReference>
<dbReference type="PROSITE" id="PS00211">
    <property type="entry name" value="ABC_TRANSPORTER_1"/>
    <property type="match status" value="1"/>
</dbReference>